<comment type="caution">
    <text evidence="1">The sequence shown here is derived from an EMBL/GenBank/DDBJ whole genome shotgun (WGS) entry which is preliminary data.</text>
</comment>
<evidence type="ECO:0000313" key="1">
    <source>
        <dbReference type="EMBL" id="KAK9107143.1"/>
    </source>
</evidence>
<proteinExistence type="predicted"/>
<protein>
    <submittedName>
        <fullName evidence="1">Uncharacterized protein</fullName>
    </submittedName>
</protein>
<sequence>MKQNKRNASTQLLILALHLEEKLRSFVEYLSSLCMVLIKVDSNKFYLDYTPSHIIHMKPRYKKMKEVKMKEQLPIFFSTNRDLCARFYCFNELLQRNRRSTTQFAAFVVGSALEIYQPSGRRCDTTIEPMYKIFTNISSSSSSLGLDFSIPKSKLTRQRFWRMFQILGGEEWGSGALEEAILERKFRIIVSEFWGPARLSTWSEPKPSLGLVGSWPALPSHGILGKALPCHGRDALSSALALPRDLIRPHKYNNYNNPLAAINTYITTTPHRNLQSIIGHVLYYEDDDYLGWIT</sequence>
<dbReference type="Proteomes" id="UP001420932">
    <property type="component" value="Unassembled WGS sequence"/>
</dbReference>
<name>A0AAP0HZA6_9MAGN</name>
<reference evidence="1 2" key="1">
    <citation type="submission" date="2024-01" db="EMBL/GenBank/DDBJ databases">
        <title>Genome assemblies of Stephania.</title>
        <authorList>
            <person name="Yang L."/>
        </authorList>
    </citation>
    <scope>NUCLEOTIDE SEQUENCE [LARGE SCALE GENOMIC DNA]</scope>
    <source>
        <strain evidence="1">YNDBR</strain>
        <tissue evidence="1">Leaf</tissue>
    </source>
</reference>
<gene>
    <name evidence="1" type="ORF">Syun_023154</name>
</gene>
<keyword evidence="2" id="KW-1185">Reference proteome</keyword>
<dbReference type="EMBL" id="JBBNAF010000010">
    <property type="protein sequence ID" value="KAK9107143.1"/>
    <property type="molecule type" value="Genomic_DNA"/>
</dbReference>
<organism evidence="1 2">
    <name type="scientific">Stephania yunnanensis</name>
    <dbReference type="NCBI Taxonomy" id="152371"/>
    <lineage>
        <taxon>Eukaryota</taxon>
        <taxon>Viridiplantae</taxon>
        <taxon>Streptophyta</taxon>
        <taxon>Embryophyta</taxon>
        <taxon>Tracheophyta</taxon>
        <taxon>Spermatophyta</taxon>
        <taxon>Magnoliopsida</taxon>
        <taxon>Ranunculales</taxon>
        <taxon>Menispermaceae</taxon>
        <taxon>Menispermoideae</taxon>
        <taxon>Cissampelideae</taxon>
        <taxon>Stephania</taxon>
    </lineage>
</organism>
<accession>A0AAP0HZA6</accession>
<dbReference type="AlphaFoldDB" id="A0AAP0HZA6"/>
<evidence type="ECO:0000313" key="2">
    <source>
        <dbReference type="Proteomes" id="UP001420932"/>
    </source>
</evidence>